<dbReference type="PIRSF" id="PIRSF036603">
    <property type="entry name" value="DPol_eta"/>
    <property type="match status" value="1"/>
</dbReference>
<dbReference type="InterPro" id="IPR043128">
    <property type="entry name" value="Rev_trsase/Diguanyl_cyclase"/>
</dbReference>
<comment type="catalytic activity">
    <reaction evidence="6 7">
        <text>DNA(n) + a 2'-deoxyribonucleoside 5'-triphosphate = DNA(n+1) + diphosphate</text>
        <dbReference type="Rhea" id="RHEA:22508"/>
        <dbReference type="Rhea" id="RHEA-COMP:17339"/>
        <dbReference type="Rhea" id="RHEA-COMP:17340"/>
        <dbReference type="ChEBI" id="CHEBI:33019"/>
        <dbReference type="ChEBI" id="CHEBI:61560"/>
        <dbReference type="ChEBI" id="CHEBI:173112"/>
        <dbReference type="EC" id="2.7.7.7"/>
    </reaction>
</comment>
<dbReference type="CDD" id="cd03586">
    <property type="entry name" value="PolY_Pol_IV_kappa"/>
    <property type="match status" value="1"/>
</dbReference>
<dbReference type="InterPro" id="IPR017961">
    <property type="entry name" value="DNA_pol_Y-fam_little_finger"/>
</dbReference>
<keyword evidence="7" id="KW-0548">Nucleotidyltransferase</keyword>
<dbReference type="Gene3D" id="3.40.1170.60">
    <property type="match status" value="1"/>
</dbReference>
<dbReference type="EMBL" id="BSNI01000002">
    <property type="protein sequence ID" value="GLQ18628.1"/>
    <property type="molecule type" value="Genomic_DNA"/>
</dbReference>
<evidence type="ECO:0000256" key="2">
    <source>
        <dbReference type="ARBA" id="ARBA00011245"/>
    </source>
</evidence>
<dbReference type="RefSeq" id="WP_284365661.1">
    <property type="nucleotide sequence ID" value="NZ_BSNI01000002.1"/>
</dbReference>
<reference evidence="10" key="1">
    <citation type="journal article" date="2014" name="Int. J. Syst. Evol. Microbiol.">
        <title>Complete genome of a new Firmicutes species belonging to the dominant human colonic microbiota ('Ruminococcus bicirculans') reveals two chromosomes and a selective capacity to utilize plant glucans.</title>
        <authorList>
            <consortium name="NISC Comparative Sequencing Program"/>
            <person name="Wegmann U."/>
            <person name="Louis P."/>
            <person name="Goesmann A."/>
            <person name="Henrissat B."/>
            <person name="Duncan S.H."/>
            <person name="Flint H.J."/>
        </authorList>
    </citation>
    <scope>NUCLEOTIDE SEQUENCE</scope>
    <source>
        <strain evidence="10">NBRC 107169</strain>
    </source>
</reference>
<dbReference type="Proteomes" id="UP001161405">
    <property type="component" value="Unassembled WGS sequence"/>
</dbReference>
<feature type="binding site" evidence="7">
    <location>
        <position position="43"/>
    </location>
    <ligand>
        <name>Mg(2+)</name>
        <dbReference type="ChEBI" id="CHEBI:18420"/>
    </ligand>
</feature>
<dbReference type="InterPro" id="IPR001126">
    <property type="entry name" value="UmuC"/>
</dbReference>
<keyword evidence="7" id="KW-0235">DNA replication</keyword>
<dbReference type="PANTHER" id="PTHR11076">
    <property type="entry name" value="DNA REPAIR POLYMERASE UMUC / TRANSFERASE FAMILY MEMBER"/>
    <property type="match status" value="1"/>
</dbReference>
<feature type="region of interest" description="Disordered" evidence="8">
    <location>
        <begin position="417"/>
        <end position="436"/>
    </location>
</feature>
<comment type="similarity">
    <text evidence="1 7">Belongs to the DNA polymerase type-Y family.</text>
</comment>
<dbReference type="EC" id="2.7.7.7" evidence="7"/>
<dbReference type="InterPro" id="IPR036775">
    <property type="entry name" value="DNA_pol_Y-fam_lit_finger_sf"/>
</dbReference>
<evidence type="ECO:0000256" key="8">
    <source>
        <dbReference type="SAM" id="MobiDB-lite"/>
    </source>
</evidence>
<protein>
    <recommendedName>
        <fullName evidence="7">DNA polymerase IV</fullName>
        <shortName evidence="7">Pol IV</shortName>
        <ecNumber evidence="7">2.7.7.7</ecNumber>
    </recommendedName>
</protein>
<evidence type="ECO:0000313" key="11">
    <source>
        <dbReference type="Proteomes" id="UP001161405"/>
    </source>
</evidence>
<evidence type="ECO:0000256" key="1">
    <source>
        <dbReference type="ARBA" id="ARBA00010945"/>
    </source>
</evidence>
<feature type="site" description="Substrate discrimination" evidence="7">
    <location>
        <position position="48"/>
    </location>
</feature>
<feature type="compositionally biased region" description="Basic and acidic residues" evidence="8">
    <location>
        <begin position="419"/>
        <end position="436"/>
    </location>
</feature>
<dbReference type="Pfam" id="PF00817">
    <property type="entry name" value="IMS"/>
    <property type="match status" value="1"/>
</dbReference>
<keyword evidence="7" id="KW-0479">Metal-binding</keyword>
<dbReference type="Gene3D" id="1.10.150.20">
    <property type="entry name" value="5' to 3' exonuclease, C-terminal subdomain"/>
    <property type="match status" value="1"/>
</dbReference>
<feature type="binding site" evidence="7">
    <location>
        <position position="136"/>
    </location>
    <ligand>
        <name>Mg(2+)</name>
        <dbReference type="ChEBI" id="CHEBI:18420"/>
    </ligand>
</feature>
<keyword evidence="7" id="KW-0234">DNA repair</keyword>
<keyword evidence="4 7" id="KW-0239">DNA-directed DNA polymerase</keyword>
<feature type="domain" description="UmuC" evidence="9">
    <location>
        <begin position="39"/>
        <end position="219"/>
    </location>
</feature>
<dbReference type="Pfam" id="PF11799">
    <property type="entry name" value="IMS_C"/>
    <property type="match status" value="1"/>
</dbReference>
<dbReference type="InterPro" id="IPR022880">
    <property type="entry name" value="DNApol_IV"/>
</dbReference>
<keyword evidence="7" id="KW-0963">Cytoplasm</keyword>
<keyword evidence="7" id="KW-0227">DNA damage</keyword>
<accession>A0ABQ5UTX5</accession>
<feature type="active site" evidence="7">
    <location>
        <position position="137"/>
    </location>
</feature>
<comment type="function">
    <text evidence="5 7">Poorly processive, error-prone DNA polymerase involved in untargeted mutagenesis. Copies undamaged DNA at stalled replication forks, which arise in vivo from mismatched or misaligned primer ends. These misaligned primers can be extended by PolIV. Exhibits no 3'-5' exonuclease (proofreading) activity. May be involved in translesional synthesis, in conjunction with the beta clamp from PolIII.</text>
</comment>
<dbReference type="SUPFAM" id="SSF56672">
    <property type="entry name" value="DNA/RNA polymerases"/>
    <property type="match status" value="1"/>
</dbReference>
<evidence type="ECO:0000256" key="7">
    <source>
        <dbReference type="HAMAP-Rule" id="MF_01113"/>
    </source>
</evidence>
<evidence type="ECO:0000259" key="9">
    <source>
        <dbReference type="PROSITE" id="PS50173"/>
    </source>
</evidence>
<evidence type="ECO:0000256" key="6">
    <source>
        <dbReference type="ARBA" id="ARBA00049244"/>
    </source>
</evidence>
<comment type="cofactor">
    <cofactor evidence="7">
        <name>Mg(2+)</name>
        <dbReference type="ChEBI" id="CHEBI:18420"/>
    </cofactor>
    <text evidence="7">Binds 2 magnesium ions per subunit.</text>
</comment>
<keyword evidence="7" id="KW-0460">Magnesium</keyword>
<dbReference type="NCBIfam" id="NF002751">
    <property type="entry name" value="PRK02794.1"/>
    <property type="match status" value="1"/>
</dbReference>
<keyword evidence="7" id="KW-0808">Transferase</keyword>
<name>A0ABQ5UTX5_9HYPH</name>
<keyword evidence="11" id="KW-1185">Reference proteome</keyword>
<keyword evidence="3 7" id="KW-0515">Mutator protein</keyword>
<comment type="subunit">
    <text evidence="2 7">Monomer.</text>
</comment>
<evidence type="ECO:0000256" key="3">
    <source>
        <dbReference type="ARBA" id="ARBA00022457"/>
    </source>
</evidence>
<dbReference type="HAMAP" id="MF_01113">
    <property type="entry name" value="DNApol_IV"/>
    <property type="match status" value="1"/>
</dbReference>
<gene>
    <name evidence="7 10" type="primary">dinB</name>
    <name evidence="10" type="ORF">GCM10007879_28770</name>
</gene>
<evidence type="ECO:0000256" key="4">
    <source>
        <dbReference type="ARBA" id="ARBA00022932"/>
    </source>
</evidence>
<dbReference type="Gene3D" id="3.30.70.270">
    <property type="match status" value="1"/>
</dbReference>
<comment type="subcellular location">
    <subcellularLocation>
        <location evidence="7">Cytoplasm</location>
    </subcellularLocation>
</comment>
<dbReference type="SUPFAM" id="SSF100879">
    <property type="entry name" value="Lesion bypass DNA polymerase (Y-family), little finger domain"/>
    <property type="match status" value="1"/>
</dbReference>
<evidence type="ECO:0000256" key="5">
    <source>
        <dbReference type="ARBA" id="ARBA00025589"/>
    </source>
</evidence>
<proteinExistence type="inferred from homology"/>
<sequence length="436" mass="48379">MASLCKECGHQQNEKEFSRCPNCMSRRTITHNELDELSIAHVDCDSFYASVEKRDHPELRDKPVIVGGSKRGVVSTCCYIARMSGVRSAMPSFQAKRLCPNAVFVPPRMAEYVKASKQIREEFDKLTPSVEPLSIDEAFLDLSGTQKLHHASPAQSLAKLARTIEEKVGVTISIGLSHNKFLAKIASDLDKPRGMALIGKAETVDFLADKPVTIIYGIGKKFGERLERDGITRIGQLQDMDLKDLAGRYGEIGARLYYLARGEDKRLVKRSRGVKSVSNETTFFKDINDFDELSKVMLRLSEEVSARLKKKDLAGDTVTLKLKTAGFATRTRRKQLLSPTQLAYTIYETGQAMLEKEVGMTSFRLIGIGVSGLCKAPTSDPVDLIDPKIARKAAAERAMDKVRDRFGKKAVLRGKLMSVKKEEAKGDTESPKPKST</sequence>
<dbReference type="PROSITE" id="PS50173">
    <property type="entry name" value="UMUC"/>
    <property type="match status" value="1"/>
</dbReference>
<dbReference type="InterPro" id="IPR043502">
    <property type="entry name" value="DNA/RNA_pol_sf"/>
</dbReference>
<dbReference type="NCBIfam" id="NF002677">
    <property type="entry name" value="PRK02406.1"/>
    <property type="match status" value="1"/>
</dbReference>
<dbReference type="PANTHER" id="PTHR11076:SF33">
    <property type="entry name" value="DNA POLYMERASE KAPPA"/>
    <property type="match status" value="1"/>
</dbReference>
<comment type="caution">
    <text evidence="10">The sequence shown here is derived from an EMBL/GenBank/DDBJ whole genome shotgun (WGS) entry which is preliminary data.</text>
</comment>
<organism evidence="10 11">
    <name type="scientific">Maritalea porphyrae</name>
    <dbReference type="NCBI Taxonomy" id="880732"/>
    <lineage>
        <taxon>Bacteria</taxon>
        <taxon>Pseudomonadati</taxon>
        <taxon>Pseudomonadota</taxon>
        <taxon>Alphaproteobacteria</taxon>
        <taxon>Hyphomicrobiales</taxon>
        <taxon>Devosiaceae</taxon>
        <taxon>Maritalea</taxon>
    </lineage>
</organism>
<evidence type="ECO:0000313" key="10">
    <source>
        <dbReference type="EMBL" id="GLQ18628.1"/>
    </source>
</evidence>
<keyword evidence="7" id="KW-0238">DNA-binding</keyword>
<dbReference type="Gene3D" id="3.30.1490.100">
    <property type="entry name" value="DNA polymerase, Y-family, little finger domain"/>
    <property type="match status" value="1"/>
</dbReference>
<reference evidence="10" key="2">
    <citation type="submission" date="2023-01" db="EMBL/GenBank/DDBJ databases">
        <title>Draft genome sequence of Maritalea porphyrae strain NBRC 107169.</title>
        <authorList>
            <person name="Sun Q."/>
            <person name="Mori K."/>
        </authorList>
    </citation>
    <scope>NUCLEOTIDE SEQUENCE</scope>
    <source>
        <strain evidence="10">NBRC 107169</strain>
    </source>
</reference>
<dbReference type="InterPro" id="IPR050116">
    <property type="entry name" value="DNA_polymerase-Y"/>
</dbReference>